<dbReference type="SMART" id="SM00326">
    <property type="entry name" value="SH3"/>
    <property type="match status" value="1"/>
</dbReference>
<feature type="region of interest" description="Disordered" evidence="3">
    <location>
        <begin position="424"/>
        <end position="455"/>
    </location>
</feature>
<reference evidence="5" key="1">
    <citation type="submission" date="2022-07" db="EMBL/GenBank/DDBJ databases">
        <title>Phylogenomic reconstructions and comparative analyses of Kickxellomycotina fungi.</title>
        <authorList>
            <person name="Reynolds N.K."/>
            <person name="Stajich J.E."/>
            <person name="Barry K."/>
            <person name="Grigoriev I.V."/>
            <person name="Crous P."/>
            <person name="Smith M.E."/>
        </authorList>
    </citation>
    <scope>NUCLEOTIDE SEQUENCE</scope>
    <source>
        <strain evidence="5">NBRC 32514</strain>
    </source>
</reference>
<feature type="domain" description="SH3" evidence="4">
    <location>
        <begin position="9"/>
        <end position="70"/>
    </location>
</feature>
<feature type="compositionally biased region" description="Polar residues" evidence="3">
    <location>
        <begin position="438"/>
        <end position="451"/>
    </location>
</feature>
<evidence type="ECO:0000259" key="4">
    <source>
        <dbReference type="PROSITE" id="PS50002"/>
    </source>
</evidence>
<evidence type="ECO:0000313" key="5">
    <source>
        <dbReference type="EMBL" id="KAJ1724729.1"/>
    </source>
</evidence>
<dbReference type="Pfam" id="PF01841">
    <property type="entry name" value="Transglut_core"/>
    <property type="match status" value="1"/>
</dbReference>
<dbReference type="SUPFAM" id="SSF50044">
    <property type="entry name" value="SH3-domain"/>
    <property type="match status" value="1"/>
</dbReference>
<dbReference type="Pfam" id="PF00018">
    <property type="entry name" value="SH3_1"/>
    <property type="match status" value="1"/>
</dbReference>
<dbReference type="Gene3D" id="2.30.30.40">
    <property type="entry name" value="SH3 Domains"/>
    <property type="match status" value="1"/>
</dbReference>
<dbReference type="PROSITE" id="PS50002">
    <property type="entry name" value="SH3"/>
    <property type="match status" value="1"/>
</dbReference>
<dbReference type="PANTHER" id="PTHR46333">
    <property type="entry name" value="CYTOKINESIS PROTEIN 3"/>
    <property type="match status" value="1"/>
</dbReference>
<evidence type="ECO:0000256" key="2">
    <source>
        <dbReference type="PROSITE-ProRule" id="PRU00192"/>
    </source>
</evidence>
<feature type="compositionally biased region" description="Polar residues" evidence="3">
    <location>
        <begin position="260"/>
        <end position="271"/>
    </location>
</feature>
<dbReference type="OrthoDB" id="6129702at2759"/>
<feature type="compositionally biased region" description="Low complexity" evidence="3">
    <location>
        <begin position="752"/>
        <end position="762"/>
    </location>
</feature>
<evidence type="ECO:0000313" key="6">
    <source>
        <dbReference type="Proteomes" id="UP001149813"/>
    </source>
</evidence>
<feature type="region of interest" description="Disordered" evidence="3">
    <location>
        <begin position="95"/>
        <end position="114"/>
    </location>
</feature>
<organism evidence="5 6">
    <name type="scientific">Coemansia erecta</name>
    <dbReference type="NCBI Taxonomy" id="147472"/>
    <lineage>
        <taxon>Eukaryota</taxon>
        <taxon>Fungi</taxon>
        <taxon>Fungi incertae sedis</taxon>
        <taxon>Zoopagomycota</taxon>
        <taxon>Kickxellomycotina</taxon>
        <taxon>Kickxellomycetes</taxon>
        <taxon>Kickxellales</taxon>
        <taxon>Kickxellaceae</taxon>
        <taxon>Coemansia</taxon>
    </lineage>
</organism>
<dbReference type="GO" id="GO:0140278">
    <property type="term" value="P:mitotic division septum assembly"/>
    <property type="evidence" value="ECO:0007669"/>
    <property type="project" value="TreeGrafter"/>
</dbReference>
<feature type="region of interest" description="Disordered" evidence="3">
    <location>
        <begin position="808"/>
        <end position="887"/>
    </location>
</feature>
<keyword evidence="1 2" id="KW-0728">SH3 domain</keyword>
<dbReference type="InterPro" id="IPR052557">
    <property type="entry name" value="CAP/Cytokinesis_protein"/>
</dbReference>
<dbReference type="EMBL" id="JANBOJ010000022">
    <property type="protein sequence ID" value="KAJ1724729.1"/>
    <property type="molecule type" value="Genomic_DNA"/>
</dbReference>
<sequence length="1407" mass="152507">MIAPEGIRDGKYYAEALYTFAGEGVEDLPFKKGDLIEVLDCADANWWRGKNTGTDEDGLFPACLVKFTDAPVAQQAMQTAERLARLSDVLTPAHVKQNQQQNSGDNKGSDPHDANSIESLLLNLANNEMQVQQQKIQAHMPQKTTRMKLLYEDHTRPDSAGRSSSLSSYADSAQNPPAASGRPPIPQSRPAKQIPVPPSQQQQQQQQSKAKHQKNSSLDMSLSQIGLWTPRATASSAVSNYSTSSFASSIESMREATLRTEASTQNRSSGSMLFGPRGMPAPPTSRSSSRVNDSARSEHSTLRSPFTTVSSHGGFSPGSSQSFASLYSQNDAGGTAARSARVAHEAAISEARQMLDGIPSPVEQASTVAHEAEYLFDDDDDDDDGGYAEPVRGDKLHQMISPASENSGRFAYYASTVSSRVSSIAESTGSKHRPSAPPTANASMVSDTSSAGLAGHESSIGDLAQLHRSWYSSTDSINGLNGGGGGGRTRSSTIDEDEDGREDAYAPRVAKNKTRRRPHSGTMSKSVAEDSAVGIAKSSAAEQGQYAGNYDTRYDVAADFQRLLNISGSTQNMYASGVADSRATSSLAEVSSVASSYQPLHPHQQQLEQQQQQQQPMYVSRNGSIGGYVTPVQMGYANVAPVSQGYVQAVYSGVDANGRPYSAYQQYPQMVAAPQQHYQQVPVAMNGQVQAGYYDSGTILPQQQQQFQQQQQLQQQQLQQRPMSMATTQYGIAMQPMPPPATPDFASRPRSRTTGAPTAAPAAPVPAQPASSMANGSVPNGSGLRPVSSANGLQQSNAGAAGLAIPNRQEQFGGPQRPASYAGPSSLPTGAGGRPSSSMAPSSPLPARASTPTGFGTMASTAASTFARGSGSMSPFPSNVGPSQPATYSAAPVAMEQPKDMFVGDLDPRLVQKLPENVTPINYVKMARPVFKFGGHVSQPETVNWSKVDRQMTMIKSVSVKLTVEVLATMHVGRPFNKPVERVRAAFFWIASNITYDSSAAESNEEFEQQETPNYVLQRRRSRGPGYAYLFDAMMHALGIECTTVRGYLRQPLDSYQGAVLPADNHVWNAVCLDGEFRMVDTACAAKSHPLNAESKVDPWFFLASPKDLIFTHFPLAALDQFVDPVVPLPVFWMLPYVRPSYFQSKVKLLNLPHVPRIELRDDKVVPLVMCVRDATQAVFAEVELHDPNGSGRIVARQPLLAQCMDYRGKRMVKILVAVRSADTRGLVKIYCGTRVPLQPKRADEAAESPARAQKKVLGFLNKDKRPSAHDYSRIKDVDEDGSIKTVATAKTYPLACVLPVVHRGRNNAPVFVQVNAAIPNEFYIKEPTDGQFHLGESVNFHLLPVGDERLFHLQLRSPSGHQFKFVYQPADQGYILRHSVKERGAWIIVYHTDSDGWLPIASYNCI</sequence>
<keyword evidence="6" id="KW-1185">Reference proteome</keyword>
<dbReference type="CDD" id="cd00174">
    <property type="entry name" value="SH3"/>
    <property type="match status" value="1"/>
</dbReference>
<comment type="caution">
    <text evidence="5">The sequence shown here is derived from an EMBL/GenBank/DDBJ whole genome shotgun (WGS) entry which is preliminary data.</text>
</comment>
<proteinExistence type="predicted"/>
<feature type="compositionally biased region" description="Polar residues" evidence="3">
    <location>
        <begin position="851"/>
        <end position="864"/>
    </location>
</feature>
<dbReference type="InterPro" id="IPR038765">
    <property type="entry name" value="Papain-like_cys_pep_sf"/>
</dbReference>
<feature type="region of interest" description="Disordered" evidence="3">
    <location>
        <begin position="475"/>
        <end position="529"/>
    </location>
</feature>
<dbReference type="PANTHER" id="PTHR46333:SF2">
    <property type="entry name" value="CYTOKINESIS PROTEIN 3"/>
    <property type="match status" value="1"/>
</dbReference>
<evidence type="ECO:0000256" key="1">
    <source>
        <dbReference type="ARBA" id="ARBA00022443"/>
    </source>
</evidence>
<feature type="compositionally biased region" description="Low complexity" evidence="3">
    <location>
        <begin position="834"/>
        <end position="850"/>
    </location>
</feature>
<dbReference type="InterPro" id="IPR002931">
    <property type="entry name" value="Transglutaminase-like"/>
</dbReference>
<protein>
    <recommendedName>
        <fullName evidence="4">SH3 domain-containing protein</fullName>
    </recommendedName>
</protein>
<feature type="region of interest" description="Disordered" evidence="3">
    <location>
        <begin position="594"/>
        <end position="615"/>
    </location>
</feature>
<feature type="region of interest" description="Disordered" evidence="3">
    <location>
        <begin position="256"/>
        <end position="315"/>
    </location>
</feature>
<dbReference type="GO" id="GO:0110085">
    <property type="term" value="C:mitotic actomyosin contractile ring"/>
    <property type="evidence" value="ECO:0007669"/>
    <property type="project" value="TreeGrafter"/>
</dbReference>
<accession>A0A9W7Y6A3</accession>
<feature type="compositionally biased region" description="Acidic residues" evidence="3">
    <location>
        <begin position="376"/>
        <end position="386"/>
    </location>
</feature>
<dbReference type="Proteomes" id="UP001149813">
    <property type="component" value="Unassembled WGS sequence"/>
</dbReference>
<dbReference type="SMART" id="SM00460">
    <property type="entry name" value="TGc"/>
    <property type="match status" value="1"/>
</dbReference>
<feature type="compositionally biased region" description="Polar residues" evidence="3">
    <location>
        <begin position="96"/>
        <end position="106"/>
    </location>
</feature>
<feature type="compositionally biased region" description="Low complexity" evidence="3">
    <location>
        <begin position="160"/>
        <end position="173"/>
    </location>
</feature>
<feature type="region of interest" description="Disordered" evidence="3">
    <location>
        <begin position="155"/>
        <end position="219"/>
    </location>
</feature>
<feature type="region of interest" description="Disordered" evidence="3">
    <location>
        <begin position="376"/>
        <end position="400"/>
    </location>
</feature>
<evidence type="ECO:0000256" key="3">
    <source>
        <dbReference type="SAM" id="MobiDB-lite"/>
    </source>
</evidence>
<feature type="compositionally biased region" description="Polar residues" evidence="3">
    <location>
        <begin position="302"/>
        <end position="315"/>
    </location>
</feature>
<dbReference type="InterPro" id="IPR036028">
    <property type="entry name" value="SH3-like_dom_sf"/>
</dbReference>
<name>A0A9W7Y6A3_9FUNG</name>
<dbReference type="SUPFAM" id="SSF54001">
    <property type="entry name" value="Cysteine proteinases"/>
    <property type="match status" value="1"/>
</dbReference>
<gene>
    <name evidence="5" type="ORF">LPJ53_001012</name>
</gene>
<feature type="region of interest" description="Disordered" evidence="3">
    <location>
        <begin position="733"/>
        <end position="794"/>
    </location>
</feature>
<dbReference type="Gene3D" id="3.10.620.30">
    <property type="match status" value="1"/>
</dbReference>
<dbReference type="InterPro" id="IPR001452">
    <property type="entry name" value="SH3_domain"/>
</dbReference>
<feature type="compositionally biased region" description="Basic residues" evidence="3">
    <location>
        <begin position="510"/>
        <end position="519"/>
    </location>
</feature>
<feature type="compositionally biased region" description="Polar residues" evidence="3">
    <location>
        <begin position="871"/>
        <end position="887"/>
    </location>
</feature>